<dbReference type="SUPFAM" id="SSF56784">
    <property type="entry name" value="HAD-like"/>
    <property type="match status" value="1"/>
</dbReference>
<dbReference type="NCBIfam" id="TIGR01549">
    <property type="entry name" value="HAD-SF-IA-v1"/>
    <property type="match status" value="1"/>
</dbReference>
<dbReference type="InterPro" id="IPR006439">
    <property type="entry name" value="HAD-SF_hydro_IA"/>
</dbReference>
<dbReference type="PANTHER" id="PTHR43885">
    <property type="entry name" value="HALOACID DEHALOGENASE-LIKE HYDROLASE"/>
    <property type="match status" value="1"/>
</dbReference>
<dbReference type="GO" id="GO:0016787">
    <property type="term" value="F:hydrolase activity"/>
    <property type="evidence" value="ECO:0007669"/>
    <property type="project" value="UniProtKB-KW"/>
</dbReference>
<dbReference type="Pfam" id="PF13419">
    <property type="entry name" value="HAD_2"/>
    <property type="match status" value="1"/>
</dbReference>
<dbReference type="EMBL" id="JAHEPS010000001">
    <property type="protein sequence ID" value="MBT1443968.1"/>
    <property type="molecule type" value="Genomic_DNA"/>
</dbReference>
<keyword evidence="2" id="KW-1185">Reference proteome</keyword>
<gene>
    <name evidence="1" type="ORF">KJI95_05440</name>
</gene>
<sequence length="212" mass="22657">MTAEVFKAPAFLRPLQLGAIKALVFDLDGTLAHSNPDFPAIREALGIASGCDILMHVNALPSAEQVAAMALVHQYELEAAGRSRWIDGAPELLALLSQQGRPTAILTRNTREAAMLTLSRLNLEVDLLLTREDAPPKPDPAGLLTIIGRLNLTPSEVLYVGDYLFDIETANRAGCPSALYCPGTVPDYAHLADVLVPCYLGLTGALSLAWGD</sequence>
<comment type="caution">
    <text evidence="1">The sequence shown here is derived from an EMBL/GenBank/DDBJ whole genome shotgun (WGS) entry which is preliminary data.</text>
</comment>
<dbReference type="Gene3D" id="1.10.260.80">
    <property type="match status" value="1"/>
</dbReference>
<reference evidence="1 2" key="1">
    <citation type="submission" date="2021-05" db="EMBL/GenBank/DDBJ databases">
        <title>Shewanella sp. JM162201.</title>
        <authorList>
            <person name="Xu S."/>
            <person name="Li A."/>
        </authorList>
    </citation>
    <scope>NUCLEOTIDE SEQUENCE [LARGE SCALE GENOMIC DNA]</scope>
    <source>
        <strain evidence="1 2">JM162201</strain>
    </source>
</reference>
<dbReference type="InterPro" id="IPR036412">
    <property type="entry name" value="HAD-like_sf"/>
</dbReference>
<dbReference type="Proteomes" id="UP001195903">
    <property type="component" value="Unassembled WGS sequence"/>
</dbReference>
<evidence type="ECO:0000313" key="2">
    <source>
        <dbReference type="Proteomes" id="UP001195903"/>
    </source>
</evidence>
<accession>A0ABS5V4I4</accession>
<dbReference type="SFLD" id="SFLDG01129">
    <property type="entry name" value="C1.5:_HAD__Beta-PGM__Phosphata"/>
    <property type="match status" value="1"/>
</dbReference>
<keyword evidence="1" id="KW-0378">Hydrolase</keyword>
<name>A0ABS5V4I4_9GAMM</name>
<dbReference type="Gene3D" id="3.40.50.1000">
    <property type="entry name" value="HAD superfamily/HAD-like"/>
    <property type="match status" value="1"/>
</dbReference>
<dbReference type="PANTHER" id="PTHR43885:SF1">
    <property type="entry name" value="SUPERFAMILY HYDROLASE, PUTATIVE (AFU_ORTHOLOGUE AFUA_4G13290)-RELATED"/>
    <property type="match status" value="1"/>
</dbReference>
<dbReference type="InterPro" id="IPR023214">
    <property type="entry name" value="HAD_sf"/>
</dbReference>
<dbReference type="InterPro" id="IPR041492">
    <property type="entry name" value="HAD_2"/>
</dbReference>
<dbReference type="RefSeq" id="WP_214506113.1">
    <property type="nucleotide sequence ID" value="NZ_JAHEPS010000001.1"/>
</dbReference>
<dbReference type="SFLD" id="SFLDS00003">
    <property type="entry name" value="Haloacid_Dehalogenase"/>
    <property type="match status" value="1"/>
</dbReference>
<evidence type="ECO:0000313" key="1">
    <source>
        <dbReference type="EMBL" id="MBT1443968.1"/>
    </source>
</evidence>
<dbReference type="NCBIfam" id="TIGR01509">
    <property type="entry name" value="HAD-SF-IA-v3"/>
    <property type="match status" value="1"/>
</dbReference>
<organism evidence="1 2">
    <name type="scientific">Shewanella jiangmenensis</name>
    <dbReference type="NCBI Taxonomy" id="2837387"/>
    <lineage>
        <taxon>Bacteria</taxon>
        <taxon>Pseudomonadati</taxon>
        <taxon>Pseudomonadota</taxon>
        <taxon>Gammaproteobacteria</taxon>
        <taxon>Alteromonadales</taxon>
        <taxon>Shewanellaceae</taxon>
        <taxon>Shewanella</taxon>
    </lineage>
</organism>
<proteinExistence type="predicted"/>
<protein>
    <submittedName>
        <fullName evidence="1">HAD family hydrolase</fullName>
    </submittedName>
</protein>